<evidence type="ECO:0000256" key="5">
    <source>
        <dbReference type="ARBA" id="ARBA00023251"/>
    </source>
</evidence>
<dbReference type="EMBL" id="JACDUR010000007">
    <property type="protein sequence ID" value="MBA2895269.1"/>
    <property type="molecule type" value="Genomic_DNA"/>
</dbReference>
<dbReference type="RefSeq" id="WP_181614039.1">
    <property type="nucleotide sequence ID" value="NZ_BAABAM010000009.1"/>
</dbReference>
<dbReference type="GO" id="GO:0016887">
    <property type="term" value="F:ATP hydrolysis activity"/>
    <property type="evidence" value="ECO:0007669"/>
    <property type="project" value="InterPro"/>
</dbReference>
<dbReference type="SMART" id="SM00382">
    <property type="entry name" value="AAA"/>
    <property type="match status" value="1"/>
</dbReference>
<dbReference type="InterPro" id="IPR003593">
    <property type="entry name" value="AAA+_ATPase"/>
</dbReference>
<evidence type="ECO:0000256" key="3">
    <source>
        <dbReference type="ARBA" id="ARBA00022741"/>
    </source>
</evidence>
<dbReference type="Pfam" id="PF00005">
    <property type="entry name" value="ABC_tran"/>
    <property type="match status" value="1"/>
</dbReference>
<dbReference type="AlphaFoldDB" id="A0A7W0HTM5"/>
<comment type="subcellular location">
    <subcellularLocation>
        <location evidence="1">Cell membrane</location>
        <topology evidence="1">Peripheral membrane protein</topology>
    </subcellularLocation>
</comment>
<evidence type="ECO:0000259" key="6">
    <source>
        <dbReference type="PROSITE" id="PS50893"/>
    </source>
</evidence>
<dbReference type="PANTHER" id="PTHR42711">
    <property type="entry name" value="ABC TRANSPORTER ATP-BINDING PROTEIN"/>
    <property type="match status" value="1"/>
</dbReference>
<dbReference type="Gene3D" id="3.40.50.300">
    <property type="entry name" value="P-loop containing nucleotide triphosphate hydrolases"/>
    <property type="match status" value="1"/>
</dbReference>
<evidence type="ECO:0000256" key="2">
    <source>
        <dbReference type="ARBA" id="ARBA00022448"/>
    </source>
</evidence>
<dbReference type="Proteomes" id="UP000530928">
    <property type="component" value="Unassembled WGS sequence"/>
</dbReference>
<dbReference type="GO" id="GO:0005886">
    <property type="term" value="C:plasma membrane"/>
    <property type="evidence" value="ECO:0007669"/>
    <property type="project" value="UniProtKB-SubCell"/>
</dbReference>
<keyword evidence="4 7" id="KW-0067">ATP-binding</keyword>
<evidence type="ECO:0000256" key="4">
    <source>
        <dbReference type="ARBA" id="ARBA00022840"/>
    </source>
</evidence>
<keyword evidence="3" id="KW-0547">Nucleotide-binding</keyword>
<evidence type="ECO:0000313" key="7">
    <source>
        <dbReference type="EMBL" id="MBA2895269.1"/>
    </source>
</evidence>
<keyword evidence="2" id="KW-0813">Transport</keyword>
<gene>
    <name evidence="7" type="ORF">HNR30_006655</name>
</gene>
<dbReference type="PROSITE" id="PS50893">
    <property type="entry name" value="ABC_TRANSPORTER_2"/>
    <property type="match status" value="1"/>
</dbReference>
<organism evidence="7 8">
    <name type="scientific">Nonomuraea soli</name>
    <dbReference type="NCBI Taxonomy" id="1032476"/>
    <lineage>
        <taxon>Bacteria</taxon>
        <taxon>Bacillati</taxon>
        <taxon>Actinomycetota</taxon>
        <taxon>Actinomycetes</taxon>
        <taxon>Streptosporangiales</taxon>
        <taxon>Streptosporangiaceae</taxon>
        <taxon>Nonomuraea</taxon>
    </lineage>
</organism>
<comment type="caution">
    <text evidence="7">The sequence shown here is derived from an EMBL/GenBank/DDBJ whole genome shotgun (WGS) entry which is preliminary data.</text>
</comment>
<dbReference type="InterPro" id="IPR050763">
    <property type="entry name" value="ABC_transporter_ATP-binding"/>
</dbReference>
<dbReference type="InterPro" id="IPR003439">
    <property type="entry name" value="ABC_transporter-like_ATP-bd"/>
</dbReference>
<name>A0A7W0HTM5_9ACTN</name>
<sequence>MIELTGLAKSYGRARAVDGMDLTIERGQTVALLGPNGAGKSTTIGMMLGLVEPDSGRARVAGLDPVQAVRQGKVGAMLQEGRLIERVTVRELVGCVAGTYPAPMPVGHALELAGLDGLGGRRADRLSGGQVQRVRFAMALVGDPELIVLDEPTAALDVRARQGFWTGMRAFAERGRTVLFSTHYLEEADEQADRVVVIARGRVIADGTSAEIKNVVGGSTVAVDMKELTAAELAELPGVVQVEIRNERARLHTRDADATVMALAGARAVHNLEVTGVDLESAFLALTEVA</sequence>
<proteinExistence type="predicted"/>
<evidence type="ECO:0000256" key="1">
    <source>
        <dbReference type="ARBA" id="ARBA00004202"/>
    </source>
</evidence>
<dbReference type="GO" id="GO:0005524">
    <property type="term" value="F:ATP binding"/>
    <property type="evidence" value="ECO:0007669"/>
    <property type="project" value="UniProtKB-KW"/>
</dbReference>
<dbReference type="InterPro" id="IPR027417">
    <property type="entry name" value="P-loop_NTPase"/>
</dbReference>
<evidence type="ECO:0000313" key="8">
    <source>
        <dbReference type="Proteomes" id="UP000530928"/>
    </source>
</evidence>
<protein>
    <submittedName>
        <fullName evidence="7">ABC-2 type transport system ATP-binding protein</fullName>
    </submittedName>
</protein>
<dbReference type="SUPFAM" id="SSF52540">
    <property type="entry name" value="P-loop containing nucleoside triphosphate hydrolases"/>
    <property type="match status" value="1"/>
</dbReference>
<dbReference type="PANTHER" id="PTHR42711:SF17">
    <property type="entry name" value="ABC TRANSPORTER ATP-BINDING PROTEIN"/>
    <property type="match status" value="1"/>
</dbReference>
<keyword evidence="5" id="KW-0046">Antibiotic resistance</keyword>
<dbReference type="CDD" id="cd03230">
    <property type="entry name" value="ABC_DR_subfamily_A"/>
    <property type="match status" value="1"/>
</dbReference>
<reference evidence="7 8" key="1">
    <citation type="submission" date="2020-07" db="EMBL/GenBank/DDBJ databases">
        <title>Genomic Encyclopedia of Type Strains, Phase IV (KMG-IV): sequencing the most valuable type-strain genomes for metagenomic binning, comparative biology and taxonomic classification.</title>
        <authorList>
            <person name="Goeker M."/>
        </authorList>
    </citation>
    <scope>NUCLEOTIDE SEQUENCE [LARGE SCALE GENOMIC DNA]</scope>
    <source>
        <strain evidence="7 8">DSM 45533</strain>
    </source>
</reference>
<accession>A0A7W0HTM5</accession>
<feature type="domain" description="ABC transporter" evidence="6">
    <location>
        <begin position="2"/>
        <end position="225"/>
    </location>
</feature>
<keyword evidence="8" id="KW-1185">Reference proteome</keyword>
<dbReference type="GO" id="GO:0046677">
    <property type="term" value="P:response to antibiotic"/>
    <property type="evidence" value="ECO:0007669"/>
    <property type="project" value="UniProtKB-KW"/>
</dbReference>